<dbReference type="OrthoDB" id="3265906at2759"/>
<accession>K8EJA9</accession>
<gene>
    <name evidence="5" type="primary">COQ3</name>
    <name evidence="7" type="ordered locus">Bathy10g03550</name>
</gene>
<protein>
    <recommendedName>
        <fullName evidence="5">Ubiquinone biosynthesis O-methyltransferase, mitochondrial</fullName>
    </recommendedName>
    <alternativeName>
        <fullName evidence="5">3-demethylubiquinol 3-O-methyltransferase</fullName>
        <ecNumber evidence="5">2.1.1.64</ecNumber>
    </alternativeName>
    <alternativeName>
        <fullName evidence="5">3-demethylubiquinone 3-O-methyltransferase</fullName>
        <ecNumber evidence="5">2.1.1.-</ecNumber>
    </alternativeName>
    <alternativeName>
        <fullName evidence="5">Polyprenyldihydroxybenzoate methyltransferase</fullName>
        <ecNumber evidence="5">2.1.1.114</ecNumber>
    </alternativeName>
</protein>
<comment type="similarity">
    <text evidence="5">Belongs to the class I-like SAM-binding methyltransferase superfamily. UbiG/COQ3 family.</text>
</comment>
<dbReference type="CDD" id="cd02440">
    <property type="entry name" value="AdoMet_MTases"/>
    <property type="match status" value="1"/>
</dbReference>
<keyword evidence="2 5" id="KW-0808">Transferase</keyword>
<dbReference type="GO" id="GO:0046872">
    <property type="term" value="F:metal ion binding"/>
    <property type="evidence" value="ECO:0007669"/>
    <property type="project" value="UniProtKB-KW"/>
</dbReference>
<keyword evidence="5" id="KW-0496">Mitochondrion</keyword>
<feature type="binding site" evidence="5">
    <location>
        <position position="251"/>
    </location>
    <ligand>
        <name>Mg(2+)</name>
        <dbReference type="ChEBI" id="CHEBI:18420"/>
    </ligand>
</feature>
<dbReference type="GO" id="GO:0032259">
    <property type="term" value="P:methylation"/>
    <property type="evidence" value="ECO:0007669"/>
    <property type="project" value="UniProtKB-KW"/>
</dbReference>
<dbReference type="EC" id="2.1.1.64" evidence="5"/>
<feature type="binding site" evidence="5">
    <location>
        <position position="250"/>
    </location>
    <ligand>
        <name>Mg(2+)</name>
        <dbReference type="ChEBI" id="CHEBI:18420"/>
    </ligand>
</feature>
<dbReference type="GO" id="GO:0010420">
    <property type="term" value="F:polyprenyldihydroxybenzoate methyltransferase activity"/>
    <property type="evidence" value="ECO:0007669"/>
    <property type="project" value="UniProtKB-UniRule"/>
</dbReference>
<keyword evidence="5" id="KW-0479">Metal-binding</keyword>
<dbReference type="GO" id="GO:0031314">
    <property type="term" value="C:extrinsic component of mitochondrial inner membrane"/>
    <property type="evidence" value="ECO:0007669"/>
    <property type="project" value="UniProtKB-UniRule"/>
</dbReference>
<dbReference type="GO" id="GO:0061542">
    <property type="term" value="F:3-demethylubiquinol 3-O-methyltransferase activity"/>
    <property type="evidence" value="ECO:0007669"/>
    <property type="project" value="UniProtKB-UniRule"/>
</dbReference>
<feature type="binding site" evidence="5">
    <location>
        <position position="191"/>
    </location>
    <ligand>
        <name>S-adenosyl-L-methionine</name>
        <dbReference type="ChEBI" id="CHEBI:59789"/>
    </ligand>
</feature>
<dbReference type="EMBL" id="FO082269">
    <property type="protein sequence ID" value="CCO18084.1"/>
    <property type="molecule type" value="Genomic_DNA"/>
</dbReference>
<evidence type="ECO:0000256" key="2">
    <source>
        <dbReference type="ARBA" id="ARBA00022679"/>
    </source>
</evidence>
<evidence type="ECO:0000256" key="6">
    <source>
        <dbReference type="SAM" id="MobiDB-lite"/>
    </source>
</evidence>
<evidence type="ECO:0000313" key="8">
    <source>
        <dbReference type="Proteomes" id="UP000198341"/>
    </source>
</evidence>
<dbReference type="GO" id="GO:0120537">
    <property type="term" value="F:3-demethylubiquinone 3-O-methyltransferase activity"/>
    <property type="evidence" value="ECO:0007669"/>
    <property type="project" value="RHEA"/>
</dbReference>
<dbReference type="UniPathway" id="UPA00232"/>
<evidence type="ECO:0000313" key="7">
    <source>
        <dbReference type="EMBL" id="CCO18084.1"/>
    </source>
</evidence>
<dbReference type="EC" id="2.1.1.-" evidence="5"/>
<keyword evidence="5" id="KW-0472">Membrane</keyword>
<dbReference type="InterPro" id="IPR010233">
    <property type="entry name" value="UbiG_MeTrfase"/>
</dbReference>
<comment type="catalytic activity">
    <reaction evidence="5">
        <text>a 3-demethylubiquinone + S-adenosyl-L-methionine = a ubiquinone + S-adenosyl-L-homocysteine</text>
        <dbReference type="Rhea" id="RHEA:81215"/>
        <dbReference type="Rhea" id="RHEA-COMP:9565"/>
        <dbReference type="Rhea" id="RHEA-COMP:19654"/>
        <dbReference type="ChEBI" id="CHEBI:16389"/>
        <dbReference type="ChEBI" id="CHEBI:57856"/>
        <dbReference type="ChEBI" id="CHEBI:59789"/>
        <dbReference type="ChEBI" id="CHEBI:231825"/>
    </reaction>
</comment>
<dbReference type="InterPro" id="IPR029063">
    <property type="entry name" value="SAM-dependent_MTases_sf"/>
</dbReference>
<dbReference type="Gene3D" id="3.40.50.150">
    <property type="entry name" value="Vaccinia Virus protein VP39"/>
    <property type="match status" value="1"/>
</dbReference>
<evidence type="ECO:0000256" key="1">
    <source>
        <dbReference type="ARBA" id="ARBA00022603"/>
    </source>
</evidence>
<dbReference type="AlphaFoldDB" id="K8EJA9"/>
<keyword evidence="3 5" id="KW-0831">Ubiquinone biosynthesis</keyword>
<reference evidence="7 8" key="1">
    <citation type="submission" date="2011-10" db="EMBL/GenBank/DDBJ databases">
        <authorList>
            <person name="Genoscope - CEA"/>
        </authorList>
    </citation>
    <scope>NUCLEOTIDE SEQUENCE [LARGE SCALE GENOMIC DNA]</scope>
    <source>
        <strain evidence="7 8">RCC 1105</strain>
    </source>
</reference>
<organism evidence="7 8">
    <name type="scientific">Bathycoccus prasinos</name>
    <dbReference type="NCBI Taxonomy" id="41875"/>
    <lineage>
        <taxon>Eukaryota</taxon>
        <taxon>Viridiplantae</taxon>
        <taxon>Chlorophyta</taxon>
        <taxon>Mamiellophyceae</taxon>
        <taxon>Mamiellales</taxon>
        <taxon>Bathycoccaceae</taxon>
        <taxon>Bathycoccus</taxon>
    </lineage>
</organism>
<comment type="function">
    <text evidence="5">O-methyltransferase required for two non-consecutive steps during ubiquinone biosynthesis. Catalyzes the 2 O-methylation of 3,4-dihydroxy-5-(all-trans-polyprenyl)benzoic acid into 4-hydroxy-3-methoxy-5-(all-trans-polyprenyl)benzoic acid. Also catalyzes the last step of ubiquinone biosynthesis by mediating methylation of 3-demethylubiquinone into ubiquinone. Also able to mediate the methylation of 3-demethylubiquinol into ubiquinol.</text>
</comment>
<feature type="binding site" evidence="5">
    <location>
        <position position="247"/>
    </location>
    <ligand>
        <name>Mg(2+)</name>
        <dbReference type="ChEBI" id="CHEBI:18420"/>
    </ligand>
</feature>
<feature type="compositionally biased region" description="Low complexity" evidence="6">
    <location>
        <begin position="51"/>
        <end position="61"/>
    </location>
</feature>
<feature type="binding site" evidence="5">
    <location>
        <position position="132"/>
    </location>
    <ligand>
        <name>S-adenosyl-L-methionine</name>
        <dbReference type="ChEBI" id="CHEBI:59789"/>
    </ligand>
</feature>
<feature type="compositionally biased region" description="Polar residues" evidence="6">
    <location>
        <begin position="41"/>
        <end position="50"/>
    </location>
</feature>
<proteinExistence type="inferred from homology"/>
<sequence length="376" mass="41848">MSFSAAASFGGRRGRRRGLLLSTRGLADVNRLLSFSSSVEDKSTMNNHHGQQQQQQQQQVQSGRKKRLDDFSRFIINNKNNRSSSFFVATRRTKTTTTVDTRETKKFEQDAELWWRERDGPFGPLHSMNPVRCSFIKDECAEHFSKTRRRTPTTVVDNRPLSGFRILDVGCGGGLLSESLSRLGADVVGLDAGKANVEAAKRRQKESQLDDDDDSGGNNGKVKYICDTAEDLGEKEPNSFDVVCALEVIEHVTDPRVFANALRKLVKDDGLVFVSTISKSMRGVLGAIVFAERVAKMVPAGTHDANKFLHPSELAIVLERAGLRTNTMAGMEYNLMTKQWKLTGDLGINYIASATVGTFDEKLPLAQEDVHDKRYQ</sequence>
<dbReference type="eggNOG" id="KOG1270">
    <property type="taxonomic scope" value="Eukaryota"/>
</dbReference>
<keyword evidence="4 5" id="KW-0949">S-adenosyl-L-methionine</keyword>
<dbReference type="PANTHER" id="PTHR43464:SF19">
    <property type="entry name" value="UBIQUINONE BIOSYNTHESIS O-METHYLTRANSFERASE, MITOCHONDRIAL"/>
    <property type="match status" value="1"/>
</dbReference>
<dbReference type="STRING" id="41875.K8EJA9"/>
<keyword evidence="1 5" id="KW-0489">Methyltransferase</keyword>
<comment type="catalytic activity">
    <reaction evidence="5">
        <text>a 3,4-dihydroxy-5-(all-trans-polyprenyl)benzoate + S-adenosyl-L-methionine = a 4-hydroxy-3-methoxy-5-(all-trans-polyprenyl)benzoate + S-adenosyl-L-homocysteine + H(+)</text>
        <dbReference type="Rhea" id="RHEA:44452"/>
        <dbReference type="Rhea" id="RHEA-COMP:10930"/>
        <dbReference type="Rhea" id="RHEA-COMP:10931"/>
        <dbReference type="ChEBI" id="CHEBI:15378"/>
        <dbReference type="ChEBI" id="CHEBI:57856"/>
        <dbReference type="ChEBI" id="CHEBI:59789"/>
        <dbReference type="ChEBI" id="CHEBI:64694"/>
        <dbReference type="ChEBI" id="CHEBI:84443"/>
        <dbReference type="EC" id="2.1.1.114"/>
    </reaction>
</comment>
<feature type="binding site" evidence="5">
    <location>
        <position position="170"/>
    </location>
    <ligand>
        <name>S-adenosyl-L-methionine</name>
        <dbReference type="ChEBI" id="CHEBI:59789"/>
    </ligand>
</feature>
<evidence type="ECO:0000256" key="4">
    <source>
        <dbReference type="ARBA" id="ARBA00022691"/>
    </source>
</evidence>
<dbReference type="EC" id="2.1.1.114" evidence="5"/>
<comment type="subcellular location">
    <subcellularLocation>
        <location evidence="5">Mitochondrion inner membrane</location>
        <topology evidence="5">Peripheral membrane protein</topology>
        <orientation evidence="5">Matrix side</orientation>
    </subcellularLocation>
</comment>
<dbReference type="SUPFAM" id="SSF53335">
    <property type="entry name" value="S-adenosyl-L-methionine-dependent methyltransferases"/>
    <property type="match status" value="1"/>
</dbReference>
<comment type="cofactor">
    <cofactor evidence="5">
        <name>Mg(2+)</name>
        <dbReference type="ChEBI" id="CHEBI:18420"/>
    </cofactor>
</comment>
<comment type="catalytic activity">
    <reaction evidence="5">
        <text>a 3-demethylubiquinol + S-adenosyl-L-methionine = a ubiquinol + S-adenosyl-L-homocysteine + H(+)</text>
        <dbReference type="Rhea" id="RHEA:44380"/>
        <dbReference type="Rhea" id="RHEA-COMP:9566"/>
        <dbReference type="Rhea" id="RHEA-COMP:10914"/>
        <dbReference type="ChEBI" id="CHEBI:15378"/>
        <dbReference type="ChEBI" id="CHEBI:17976"/>
        <dbReference type="ChEBI" id="CHEBI:57856"/>
        <dbReference type="ChEBI" id="CHEBI:59789"/>
        <dbReference type="ChEBI" id="CHEBI:84422"/>
        <dbReference type="EC" id="2.1.1.64"/>
    </reaction>
</comment>
<dbReference type="PANTHER" id="PTHR43464">
    <property type="entry name" value="METHYLTRANSFERASE"/>
    <property type="match status" value="1"/>
</dbReference>
<dbReference type="HAMAP" id="MF_00472">
    <property type="entry name" value="UbiG"/>
    <property type="match status" value="1"/>
</dbReference>
<dbReference type="Pfam" id="PF13489">
    <property type="entry name" value="Methyltransf_23"/>
    <property type="match status" value="1"/>
</dbReference>
<dbReference type="RefSeq" id="XP_007510551.1">
    <property type="nucleotide sequence ID" value="XM_007510489.1"/>
</dbReference>
<evidence type="ECO:0000256" key="3">
    <source>
        <dbReference type="ARBA" id="ARBA00022688"/>
    </source>
</evidence>
<name>K8EJA9_9CHLO</name>
<dbReference type="GeneID" id="19013430"/>
<dbReference type="NCBIfam" id="TIGR01983">
    <property type="entry name" value="UbiG"/>
    <property type="match status" value="1"/>
</dbReference>
<comment type="subunit">
    <text evidence="5">Component of a multi-subunit COQ enzyme complex.</text>
</comment>
<evidence type="ECO:0000256" key="5">
    <source>
        <dbReference type="HAMAP-Rule" id="MF_03190"/>
    </source>
</evidence>
<keyword evidence="8" id="KW-1185">Reference proteome</keyword>
<keyword evidence="5" id="KW-0460">Magnesium</keyword>
<comment type="pathway">
    <text evidence="5">Cofactor biosynthesis; ubiquinone biosynthesis.</text>
</comment>
<dbReference type="Proteomes" id="UP000198341">
    <property type="component" value="Chromosome 10"/>
</dbReference>
<dbReference type="KEGG" id="bpg:Bathy10g03550"/>
<feature type="region of interest" description="Disordered" evidence="6">
    <location>
        <begin position="41"/>
        <end position="64"/>
    </location>
</feature>
<keyword evidence="5" id="KW-0999">Mitochondrion inner membrane</keyword>
<feature type="binding site" evidence="5">
    <location>
        <position position="246"/>
    </location>
    <ligand>
        <name>S-adenosyl-L-methionine</name>
        <dbReference type="ChEBI" id="CHEBI:59789"/>
    </ligand>
</feature>